<dbReference type="EMBL" id="JBAWSY010000003">
    <property type="protein sequence ID" value="MEI4769488.1"/>
    <property type="molecule type" value="Genomic_DNA"/>
</dbReference>
<dbReference type="Pfam" id="PF07454">
    <property type="entry name" value="SpoIIP"/>
    <property type="match status" value="1"/>
</dbReference>
<dbReference type="RefSeq" id="WP_336497034.1">
    <property type="nucleotide sequence ID" value="NZ_JBAWSY010000003.1"/>
</dbReference>
<name>A0ABU8F3D1_9BACI</name>
<keyword evidence="2" id="KW-1185">Reference proteome</keyword>
<reference evidence="1 2" key="1">
    <citation type="submission" date="2024-01" db="EMBL/GenBank/DDBJ databases">
        <title>Seven novel Bacillus-like species.</title>
        <authorList>
            <person name="Liu G."/>
        </authorList>
    </citation>
    <scope>NUCLEOTIDE SEQUENCE [LARGE SCALE GENOMIC DNA]</scope>
    <source>
        <strain evidence="1 2">FJAT-51614</strain>
    </source>
</reference>
<proteinExistence type="predicted"/>
<dbReference type="Proteomes" id="UP001364890">
    <property type="component" value="Unassembled WGS sequence"/>
</dbReference>
<protein>
    <submittedName>
        <fullName evidence="1">Stage II sporulation protein P</fullName>
    </submittedName>
</protein>
<evidence type="ECO:0000313" key="2">
    <source>
        <dbReference type="Proteomes" id="UP001364890"/>
    </source>
</evidence>
<organism evidence="1 2">
    <name type="scientific">Psychrobacillus mangrovi</name>
    <dbReference type="NCBI Taxonomy" id="3117745"/>
    <lineage>
        <taxon>Bacteria</taxon>
        <taxon>Bacillati</taxon>
        <taxon>Bacillota</taxon>
        <taxon>Bacilli</taxon>
        <taxon>Bacillales</taxon>
        <taxon>Bacillaceae</taxon>
        <taxon>Psychrobacillus</taxon>
    </lineage>
</organism>
<accession>A0ABU8F3D1</accession>
<gene>
    <name evidence="1" type="primary">spoIIP</name>
    <name evidence="1" type="ORF">WAX74_07490</name>
</gene>
<comment type="caution">
    <text evidence="1">The sequence shown here is derived from an EMBL/GenBank/DDBJ whole genome shotgun (WGS) entry which is preliminary data.</text>
</comment>
<evidence type="ECO:0000313" key="1">
    <source>
        <dbReference type="EMBL" id="MEI4769488.1"/>
    </source>
</evidence>
<dbReference type="NCBIfam" id="TIGR02867">
    <property type="entry name" value="spore_II_P"/>
    <property type="match status" value="1"/>
</dbReference>
<sequence>MTNSLKNLTSILLLLFLAPIVIATIQTPLVTQTQLPEEKKKEETPIVYAAQLESSPIATEITEPKKAFVYFTHYQEAYQPILAAKGEKVAVYHPESNITTFQEQINAQFAFHQVETEFLENYNKQEIKEYNTIRPFVLNALGHNKYDIILDIHRDSMKADVTTLKVGEESYAKFIFVIGGEHENYRWNEQLANNLSDQLNKLVPGISRGVLVKSGKGVDGVYNQDLAKNLLVVELGGVDNNEQEINRSIAILAKAISNMFFQPIAS</sequence>
<dbReference type="InterPro" id="IPR010897">
    <property type="entry name" value="Spore_II_P"/>
</dbReference>